<dbReference type="GO" id="GO:0031177">
    <property type="term" value="F:phosphopantetheine binding"/>
    <property type="evidence" value="ECO:0007669"/>
    <property type="project" value="TreeGrafter"/>
</dbReference>
<feature type="domain" description="Condensation" evidence="5">
    <location>
        <begin position="326"/>
        <end position="733"/>
    </location>
</feature>
<protein>
    <recommendedName>
        <fullName evidence="8">Carrier domain-containing protein</fullName>
    </recommendedName>
</protein>
<dbReference type="InterPro" id="IPR036736">
    <property type="entry name" value="ACP-like_sf"/>
</dbReference>
<organism evidence="6 7">
    <name type="scientific">Cercospora berteroae</name>
    <dbReference type="NCBI Taxonomy" id="357750"/>
    <lineage>
        <taxon>Eukaryota</taxon>
        <taxon>Fungi</taxon>
        <taxon>Dikarya</taxon>
        <taxon>Ascomycota</taxon>
        <taxon>Pezizomycotina</taxon>
        <taxon>Dothideomycetes</taxon>
        <taxon>Dothideomycetidae</taxon>
        <taxon>Mycosphaerellales</taxon>
        <taxon>Mycosphaerellaceae</taxon>
        <taxon>Cercospora</taxon>
    </lineage>
</organism>
<evidence type="ECO:0000313" key="6">
    <source>
        <dbReference type="EMBL" id="PPJ53037.1"/>
    </source>
</evidence>
<evidence type="ECO:0000256" key="3">
    <source>
        <dbReference type="ARBA" id="ARBA00022598"/>
    </source>
</evidence>
<sequence length="756" mass="84362">MNSTAVLDNNTSFRSIGRSSWLNYWIVDPGDHDRLMPVGGIGELLLEGYSIAQGYLGEPGKTAAAFIQAPAWAMSMRAGLDGRKWYKTGDLVQYQHNGDIHLYGRKDSQLKVNGQRVEAADIESQIANAFREEFEQVVVDQVGVEQSRKLAAFITLKACEENRTVEDIRSEVHTRLKPLVPAWMIPSHIVLLSAMPRTATGKLDRRTLKQRCEDDLGESQRLEQPDDKSECETQIPESDHAVANLISLCNQVLRIEENDVSSQSNWTMLRGDSLNAMKFVKDARDSGVYLTTTDLMMGQTLAELCASGSDASAIQNIDDGPLQPLQKTLPLTDFQAHYLAPGSGSERGLLYKYRITFRGHFDVSKIQEAIYLWFDKLEALRLSFSRDTAGQPVQSVIDPDQATWRSRVILEGQNQSAGDPAAQNDFFTNPILVVLHGSDQTTPSEISMSLYINHCIFDGTSANHMFRDLAACYTASSVSLRPSFLRYLDHRLLQRHESSLLYWGNLLKGSRKTLLRSDMKDSQNDKSELAIRTISCVSSLTSRKRTNASTSTLVYAAWSLVLSVISGRSDVVFLYLVHGRDEEVAGSDAIVGCCVSEVPCRVKFSDSMSLEEVTHFVQAQIWASIPHVHLGSKTIATRCTDWLDEHRGYDHSSLIVHQNVPIETNLAVGDHGYMNIQQAEPEQRMTNDFDLLTTSSSANELSFTIKCLKRLYNDEELHAVAEAFSLAVKMMLQGEQRGSDVLERIRKIQSLPIVAA</sequence>
<dbReference type="SUPFAM" id="SSF56801">
    <property type="entry name" value="Acetyl-CoA synthetase-like"/>
    <property type="match status" value="1"/>
</dbReference>
<evidence type="ECO:0008006" key="8">
    <source>
        <dbReference type="Google" id="ProtNLM"/>
    </source>
</evidence>
<keyword evidence="1" id="KW-0596">Phosphopantetheine</keyword>
<dbReference type="GO" id="GO:0016874">
    <property type="term" value="F:ligase activity"/>
    <property type="evidence" value="ECO:0007669"/>
    <property type="project" value="UniProtKB-KW"/>
</dbReference>
<evidence type="ECO:0000313" key="7">
    <source>
        <dbReference type="Proteomes" id="UP000237631"/>
    </source>
</evidence>
<dbReference type="Gene3D" id="1.10.1200.10">
    <property type="entry name" value="ACP-like"/>
    <property type="match status" value="1"/>
</dbReference>
<dbReference type="AlphaFoldDB" id="A0A2S6BZY1"/>
<proteinExistence type="predicted"/>
<evidence type="ECO:0000259" key="5">
    <source>
        <dbReference type="Pfam" id="PF00668"/>
    </source>
</evidence>
<dbReference type="SUPFAM" id="SSF52777">
    <property type="entry name" value="CoA-dependent acyltransferases"/>
    <property type="match status" value="2"/>
</dbReference>
<dbReference type="Gene3D" id="3.30.300.30">
    <property type="match status" value="1"/>
</dbReference>
<comment type="caution">
    <text evidence="6">The sequence shown here is derived from an EMBL/GenBank/DDBJ whole genome shotgun (WGS) entry which is preliminary data.</text>
</comment>
<dbReference type="OrthoDB" id="3642034at2759"/>
<dbReference type="EMBL" id="PNEN01001619">
    <property type="protein sequence ID" value="PPJ53037.1"/>
    <property type="molecule type" value="Genomic_DNA"/>
</dbReference>
<gene>
    <name evidence="6" type="ORF">CBER1_11496</name>
</gene>
<keyword evidence="7" id="KW-1185">Reference proteome</keyword>
<dbReference type="Proteomes" id="UP000237631">
    <property type="component" value="Unassembled WGS sequence"/>
</dbReference>
<dbReference type="GO" id="GO:0005737">
    <property type="term" value="C:cytoplasm"/>
    <property type="evidence" value="ECO:0007669"/>
    <property type="project" value="TreeGrafter"/>
</dbReference>
<evidence type="ECO:0000259" key="4">
    <source>
        <dbReference type="Pfam" id="PF00550"/>
    </source>
</evidence>
<keyword evidence="2" id="KW-0597">Phosphoprotein</keyword>
<dbReference type="GO" id="GO:0043041">
    <property type="term" value="P:amino acid activation for nonribosomal peptide biosynthetic process"/>
    <property type="evidence" value="ECO:0007669"/>
    <property type="project" value="TreeGrafter"/>
</dbReference>
<dbReference type="InterPro" id="IPR045851">
    <property type="entry name" value="AMP-bd_C_sf"/>
</dbReference>
<reference evidence="7" key="1">
    <citation type="journal article" date="2017" name="bioRxiv">
        <title>Conservation of a gene cluster reveals novel cercosporin biosynthetic mechanisms and extends production to the genus Colletotrichum.</title>
        <authorList>
            <person name="de Jonge R."/>
            <person name="Ebert M.K."/>
            <person name="Huitt-Roehl C.R."/>
            <person name="Pal P."/>
            <person name="Suttle J.C."/>
            <person name="Spanner R.E."/>
            <person name="Neubauer J.D."/>
            <person name="Jurick W.M.II."/>
            <person name="Stott K.A."/>
            <person name="Secor G.A."/>
            <person name="Thomma B.P.H.J."/>
            <person name="Van de Peer Y."/>
            <person name="Townsend C.A."/>
            <person name="Bolton M.D."/>
        </authorList>
    </citation>
    <scope>NUCLEOTIDE SEQUENCE [LARGE SCALE GENOMIC DNA]</scope>
    <source>
        <strain evidence="7">CBS538.71</strain>
    </source>
</reference>
<dbReference type="InterPro" id="IPR009081">
    <property type="entry name" value="PP-bd_ACP"/>
</dbReference>
<dbReference type="Gene3D" id="3.30.559.10">
    <property type="entry name" value="Chloramphenicol acetyltransferase-like domain"/>
    <property type="match status" value="1"/>
</dbReference>
<dbReference type="PANTHER" id="PTHR45527:SF1">
    <property type="entry name" value="FATTY ACID SYNTHASE"/>
    <property type="match status" value="1"/>
</dbReference>
<dbReference type="Gene3D" id="3.30.559.30">
    <property type="entry name" value="Nonribosomal peptide synthetase, condensation domain"/>
    <property type="match status" value="1"/>
</dbReference>
<evidence type="ECO:0000256" key="1">
    <source>
        <dbReference type="ARBA" id="ARBA00022450"/>
    </source>
</evidence>
<dbReference type="GO" id="GO:0044550">
    <property type="term" value="P:secondary metabolite biosynthetic process"/>
    <property type="evidence" value="ECO:0007669"/>
    <property type="project" value="TreeGrafter"/>
</dbReference>
<dbReference type="STRING" id="357750.A0A2S6BZY1"/>
<dbReference type="InterPro" id="IPR023213">
    <property type="entry name" value="CAT-like_dom_sf"/>
</dbReference>
<dbReference type="Gene3D" id="3.40.50.12780">
    <property type="entry name" value="N-terminal domain of ligase-like"/>
    <property type="match status" value="1"/>
</dbReference>
<accession>A0A2S6BZY1</accession>
<dbReference type="InterPro" id="IPR001242">
    <property type="entry name" value="Condensation_dom"/>
</dbReference>
<name>A0A2S6BZY1_9PEZI</name>
<feature type="domain" description="Carrier" evidence="4">
    <location>
        <begin position="245"/>
        <end position="306"/>
    </location>
</feature>
<keyword evidence="3" id="KW-0436">Ligase</keyword>
<dbReference type="Pfam" id="PF00550">
    <property type="entry name" value="PP-binding"/>
    <property type="match status" value="1"/>
</dbReference>
<evidence type="ECO:0000256" key="2">
    <source>
        <dbReference type="ARBA" id="ARBA00022553"/>
    </source>
</evidence>
<dbReference type="PANTHER" id="PTHR45527">
    <property type="entry name" value="NONRIBOSOMAL PEPTIDE SYNTHETASE"/>
    <property type="match status" value="1"/>
</dbReference>
<dbReference type="Pfam" id="PF00668">
    <property type="entry name" value="Condensation"/>
    <property type="match status" value="1"/>
</dbReference>
<dbReference type="InterPro" id="IPR042099">
    <property type="entry name" value="ANL_N_sf"/>
</dbReference>